<sequence length="86" mass="9557">MDPISTVTVAVQPRTTLSIVLTTASSTKEIVSDTRMNIPMEEERESQDMNRGTTLIAVMDSLEVKDIRPEASHLTQWSLKLITISP</sequence>
<dbReference type="Proteomes" id="UP000230233">
    <property type="component" value="Chromosome V"/>
</dbReference>
<dbReference type="AlphaFoldDB" id="A0A2G5TU72"/>
<protein>
    <submittedName>
        <fullName evidence="1">Uncharacterized protein</fullName>
    </submittedName>
</protein>
<comment type="caution">
    <text evidence="1">The sequence shown here is derived from an EMBL/GenBank/DDBJ whole genome shotgun (WGS) entry which is preliminary data.</text>
</comment>
<organism evidence="1 2">
    <name type="scientific">Caenorhabditis nigoni</name>
    <dbReference type="NCBI Taxonomy" id="1611254"/>
    <lineage>
        <taxon>Eukaryota</taxon>
        <taxon>Metazoa</taxon>
        <taxon>Ecdysozoa</taxon>
        <taxon>Nematoda</taxon>
        <taxon>Chromadorea</taxon>
        <taxon>Rhabditida</taxon>
        <taxon>Rhabditina</taxon>
        <taxon>Rhabditomorpha</taxon>
        <taxon>Rhabditoidea</taxon>
        <taxon>Rhabditidae</taxon>
        <taxon>Peloderinae</taxon>
        <taxon>Caenorhabditis</taxon>
    </lineage>
</organism>
<evidence type="ECO:0000313" key="2">
    <source>
        <dbReference type="Proteomes" id="UP000230233"/>
    </source>
</evidence>
<proteinExistence type="predicted"/>
<name>A0A2G5TU72_9PELO</name>
<accession>A0A2G5TU72</accession>
<dbReference type="EMBL" id="PDUG01000005">
    <property type="protein sequence ID" value="PIC30651.1"/>
    <property type="molecule type" value="Genomic_DNA"/>
</dbReference>
<reference evidence="2" key="1">
    <citation type="submission" date="2017-10" db="EMBL/GenBank/DDBJ databases">
        <title>Rapid genome shrinkage in a self-fertile nematode reveals novel sperm competition proteins.</title>
        <authorList>
            <person name="Yin D."/>
            <person name="Schwarz E.M."/>
            <person name="Thomas C.G."/>
            <person name="Felde R.L."/>
            <person name="Korf I.F."/>
            <person name="Cutter A.D."/>
            <person name="Schartner C.M."/>
            <person name="Ralston E.J."/>
            <person name="Meyer B.J."/>
            <person name="Haag E.S."/>
        </authorList>
    </citation>
    <scope>NUCLEOTIDE SEQUENCE [LARGE SCALE GENOMIC DNA]</scope>
    <source>
        <strain evidence="2">JU1422</strain>
    </source>
</reference>
<keyword evidence="2" id="KW-1185">Reference proteome</keyword>
<evidence type="ECO:0000313" key="1">
    <source>
        <dbReference type="EMBL" id="PIC30651.1"/>
    </source>
</evidence>
<gene>
    <name evidence="1" type="primary">Cnig_chr_V.g21821</name>
    <name evidence="1" type="ORF">B9Z55_021821</name>
</gene>